<comment type="caution">
    <text evidence="1">The sequence shown here is derived from an EMBL/GenBank/DDBJ whole genome shotgun (WGS) entry which is preliminary data.</text>
</comment>
<gene>
    <name evidence="1" type="ORF">POPTR_003G015433v4</name>
</gene>
<evidence type="ECO:0000313" key="2">
    <source>
        <dbReference type="Proteomes" id="UP000006729"/>
    </source>
</evidence>
<keyword evidence="2" id="KW-1185">Reference proteome</keyword>
<accession>A0ACC0T6Q7</accession>
<organism evidence="1 2">
    <name type="scientific">Populus trichocarpa</name>
    <name type="common">Western balsam poplar</name>
    <name type="synonym">Populus balsamifera subsp. trichocarpa</name>
    <dbReference type="NCBI Taxonomy" id="3694"/>
    <lineage>
        <taxon>Eukaryota</taxon>
        <taxon>Viridiplantae</taxon>
        <taxon>Streptophyta</taxon>
        <taxon>Embryophyta</taxon>
        <taxon>Tracheophyta</taxon>
        <taxon>Spermatophyta</taxon>
        <taxon>Magnoliopsida</taxon>
        <taxon>eudicotyledons</taxon>
        <taxon>Gunneridae</taxon>
        <taxon>Pentapetalae</taxon>
        <taxon>rosids</taxon>
        <taxon>fabids</taxon>
        <taxon>Malpighiales</taxon>
        <taxon>Salicaceae</taxon>
        <taxon>Saliceae</taxon>
        <taxon>Populus</taxon>
    </lineage>
</organism>
<proteinExistence type="predicted"/>
<dbReference type="EMBL" id="CM009292">
    <property type="protein sequence ID" value="KAI9397231.1"/>
    <property type="molecule type" value="Genomic_DNA"/>
</dbReference>
<evidence type="ECO:0000313" key="1">
    <source>
        <dbReference type="EMBL" id="KAI9397231.1"/>
    </source>
</evidence>
<sequence length="79" mass="9131">MKSYLKSNRYHTAKHIDPTSLYVLFSSFFVSSYDNAYHNLVLKVKFRKPQAQFISIFPGCFCQGRDLFVGVGRSEWNSG</sequence>
<protein>
    <submittedName>
        <fullName evidence="1">Uncharacterized protein</fullName>
    </submittedName>
</protein>
<reference evidence="1 2" key="1">
    <citation type="journal article" date="2006" name="Science">
        <title>The genome of black cottonwood, Populus trichocarpa (Torr. &amp; Gray).</title>
        <authorList>
            <person name="Tuskan G.A."/>
            <person name="Difazio S."/>
            <person name="Jansson S."/>
            <person name="Bohlmann J."/>
            <person name="Grigoriev I."/>
            <person name="Hellsten U."/>
            <person name="Putnam N."/>
            <person name="Ralph S."/>
            <person name="Rombauts S."/>
            <person name="Salamov A."/>
            <person name="Schein J."/>
            <person name="Sterck L."/>
            <person name="Aerts A."/>
            <person name="Bhalerao R.R."/>
            <person name="Bhalerao R.P."/>
            <person name="Blaudez D."/>
            <person name="Boerjan W."/>
            <person name="Brun A."/>
            <person name="Brunner A."/>
            <person name="Busov V."/>
            <person name="Campbell M."/>
            <person name="Carlson J."/>
            <person name="Chalot M."/>
            <person name="Chapman J."/>
            <person name="Chen G.L."/>
            <person name="Cooper D."/>
            <person name="Coutinho P.M."/>
            <person name="Couturier J."/>
            <person name="Covert S."/>
            <person name="Cronk Q."/>
            <person name="Cunningham R."/>
            <person name="Davis J."/>
            <person name="Degroeve S."/>
            <person name="Dejardin A."/>
            <person name="Depamphilis C."/>
            <person name="Detter J."/>
            <person name="Dirks B."/>
            <person name="Dubchak I."/>
            <person name="Duplessis S."/>
            <person name="Ehlting J."/>
            <person name="Ellis B."/>
            <person name="Gendler K."/>
            <person name="Goodstein D."/>
            <person name="Gribskov M."/>
            <person name="Grimwood J."/>
            <person name="Groover A."/>
            <person name="Gunter L."/>
            <person name="Hamberger B."/>
            <person name="Heinze B."/>
            <person name="Helariutta Y."/>
            <person name="Henrissat B."/>
            <person name="Holligan D."/>
            <person name="Holt R."/>
            <person name="Huang W."/>
            <person name="Islam-Faridi N."/>
            <person name="Jones S."/>
            <person name="Jones-Rhoades M."/>
            <person name="Jorgensen R."/>
            <person name="Joshi C."/>
            <person name="Kangasjarvi J."/>
            <person name="Karlsson J."/>
            <person name="Kelleher C."/>
            <person name="Kirkpatrick R."/>
            <person name="Kirst M."/>
            <person name="Kohler A."/>
            <person name="Kalluri U."/>
            <person name="Larimer F."/>
            <person name="Leebens-Mack J."/>
            <person name="Leple J.C."/>
            <person name="Locascio P."/>
            <person name="Lou Y."/>
            <person name="Lucas S."/>
            <person name="Martin F."/>
            <person name="Montanini B."/>
            <person name="Napoli C."/>
            <person name="Nelson D.R."/>
            <person name="Nelson C."/>
            <person name="Nieminen K."/>
            <person name="Nilsson O."/>
            <person name="Pereda V."/>
            <person name="Peter G."/>
            <person name="Philippe R."/>
            <person name="Pilate G."/>
            <person name="Poliakov A."/>
            <person name="Razumovskaya J."/>
            <person name="Richardson P."/>
            <person name="Rinaldi C."/>
            <person name="Ritland K."/>
            <person name="Rouze P."/>
            <person name="Ryaboy D."/>
            <person name="Schmutz J."/>
            <person name="Schrader J."/>
            <person name="Segerman B."/>
            <person name="Shin H."/>
            <person name="Siddiqui A."/>
            <person name="Sterky F."/>
            <person name="Terry A."/>
            <person name="Tsai C.J."/>
            <person name="Uberbacher E."/>
            <person name="Unneberg P."/>
            <person name="Vahala J."/>
            <person name="Wall K."/>
            <person name="Wessler S."/>
            <person name="Yang G."/>
            <person name="Yin T."/>
            <person name="Douglas C."/>
            <person name="Marra M."/>
            <person name="Sandberg G."/>
            <person name="Van de Peer Y."/>
            <person name="Rokhsar D."/>
        </authorList>
    </citation>
    <scope>NUCLEOTIDE SEQUENCE [LARGE SCALE GENOMIC DNA]</scope>
    <source>
        <strain evidence="2">cv. Nisqually</strain>
    </source>
</reference>
<name>A0ACC0T6Q7_POPTR</name>
<dbReference type="Proteomes" id="UP000006729">
    <property type="component" value="Chromosome 3"/>
</dbReference>